<sequence>ESFRPPPDQRGRGAAIVASLDAHRVSRYSLASRGMGV</sequence>
<name>A0A6J4UD62_9BACT</name>
<dbReference type="AlphaFoldDB" id="A0A6J4UD62"/>
<evidence type="ECO:0000313" key="1">
    <source>
        <dbReference type="EMBL" id="CAA9547280.1"/>
    </source>
</evidence>
<organism evidence="1">
    <name type="scientific">uncultured Thermomicrobiales bacterium</name>
    <dbReference type="NCBI Taxonomy" id="1645740"/>
    <lineage>
        <taxon>Bacteria</taxon>
        <taxon>Pseudomonadati</taxon>
        <taxon>Thermomicrobiota</taxon>
        <taxon>Thermomicrobia</taxon>
        <taxon>Thermomicrobiales</taxon>
        <taxon>environmental samples</taxon>
    </lineage>
</organism>
<reference evidence="1" key="1">
    <citation type="submission" date="2020-02" db="EMBL/GenBank/DDBJ databases">
        <authorList>
            <person name="Meier V. D."/>
        </authorList>
    </citation>
    <scope>NUCLEOTIDE SEQUENCE</scope>
    <source>
        <strain evidence="1">AVDCRST_MAG18</strain>
    </source>
</reference>
<gene>
    <name evidence="1" type="ORF">AVDCRST_MAG18-3</name>
</gene>
<accession>A0A6J4UD62</accession>
<feature type="non-terminal residue" evidence="1">
    <location>
        <position position="37"/>
    </location>
</feature>
<feature type="non-terminal residue" evidence="1">
    <location>
        <position position="1"/>
    </location>
</feature>
<proteinExistence type="predicted"/>
<protein>
    <submittedName>
        <fullName evidence="1">Uncharacterized protein</fullName>
    </submittedName>
</protein>
<dbReference type="EMBL" id="CADCWN010000001">
    <property type="protein sequence ID" value="CAA9547280.1"/>
    <property type="molecule type" value="Genomic_DNA"/>
</dbReference>